<gene>
    <name evidence="4" type="ORF">C8E99_1337</name>
</gene>
<evidence type="ECO:0000259" key="3">
    <source>
        <dbReference type="PROSITE" id="PS51704"/>
    </source>
</evidence>
<dbReference type="PANTHER" id="PTHR46320:SF1">
    <property type="entry name" value="GLYCEROPHOSPHODIESTER PHOSPHODIESTERASE 1"/>
    <property type="match status" value="1"/>
</dbReference>
<dbReference type="InterPro" id="IPR017946">
    <property type="entry name" value="PLC-like_Pdiesterase_TIM-brl"/>
</dbReference>
<dbReference type="InterPro" id="IPR008979">
    <property type="entry name" value="Galactose-bd-like_sf"/>
</dbReference>
<feature type="chain" id="PRO_5038881957" evidence="1">
    <location>
        <begin position="28"/>
        <end position="480"/>
    </location>
</feature>
<dbReference type="AlphaFoldDB" id="A0A3D9LCX2"/>
<sequence length="480" mass="52625">MHNLTRVIIAGTVISTLALGASTPALGSPAPEKSQSTDTPASLSLPLKDEAQVWVAAHRGQWRDYPENSLPGILQASKDGAEVIEIDLKRTKDGHLVLMHDATVDRTTNGTGRVDDLTLDQIKDLRLREGQGNGPAPVTNLKVPTFTESLAAVEGHNVLLNLDKGWEYREQLMVELEAAGMVDYGLFKGAPNAEEANEFMAAYPRAQYMHIINDKQVDDLAEFTTHMPDAIEVAFNTMDDTQAQPEYLAAVEAKTDLWLNSMWNSVSGGYTDEASLRDPDLGWQALVDMGADVVQTDDVRMINAWREDVDVTAVGMKPSSVRVQAEDFLDDPDHYADSNDRNECAAGKAIRNLRSPVDACDLDGAHIVQYIREGEFFTLEVEVDQPGTYNLSIRHSADTEPGGTVTVDTGTGAGEPVPLPNTTHNRAFTVTDLGRYKLDKGTHKIQLSFTHPDYLSVDWLQLDRGQRADQDLIDMGITAP</sequence>
<evidence type="ECO:0000313" key="4">
    <source>
        <dbReference type="EMBL" id="REE03524.1"/>
    </source>
</evidence>
<dbReference type="InterPro" id="IPR041342">
    <property type="entry name" value="CBM35"/>
</dbReference>
<evidence type="ECO:0000259" key="2">
    <source>
        <dbReference type="PROSITE" id="PS51175"/>
    </source>
</evidence>
<dbReference type="CDD" id="cd08566">
    <property type="entry name" value="GDPD_AtGDE_like"/>
    <property type="match status" value="1"/>
</dbReference>
<dbReference type="InterPro" id="IPR005084">
    <property type="entry name" value="CBM6"/>
</dbReference>
<keyword evidence="1" id="KW-0732">Signal</keyword>
<organism evidence="4 5">
    <name type="scientific">Citricoccus muralis</name>
    <dbReference type="NCBI Taxonomy" id="169134"/>
    <lineage>
        <taxon>Bacteria</taxon>
        <taxon>Bacillati</taxon>
        <taxon>Actinomycetota</taxon>
        <taxon>Actinomycetes</taxon>
        <taxon>Micrococcales</taxon>
        <taxon>Micrococcaceae</taxon>
        <taxon>Citricoccus</taxon>
    </lineage>
</organism>
<comment type="caution">
    <text evidence="4">The sequence shown here is derived from an EMBL/GenBank/DDBJ whole genome shotgun (WGS) entry which is preliminary data.</text>
</comment>
<dbReference type="GO" id="GO:0006580">
    <property type="term" value="P:ethanolamine metabolic process"/>
    <property type="evidence" value="ECO:0007669"/>
    <property type="project" value="TreeGrafter"/>
</dbReference>
<dbReference type="RefSeq" id="WP_170144541.1">
    <property type="nucleotide sequence ID" value="NZ_QREH01000001.1"/>
</dbReference>
<dbReference type="SUPFAM" id="SSF49785">
    <property type="entry name" value="Galactose-binding domain-like"/>
    <property type="match status" value="1"/>
</dbReference>
<evidence type="ECO:0000313" key="5">
    <source>
        <dbReference type="Proteomes" id="UP000256727"/>
    </source>
</evidence>
<dbReference type="GO" id="GO:0008889">
    <property type="term" value="F:glycerophosphodiester phosphodiesterase activity"/>
    <property type="evidence" value="ECO:0007669"/>
    <property type="project" value="TreeGrafter"/>
</dbReference>
<dbReference type="GO" id="GO:0070291">
    <property type="term" value="P:N-acylethanolamine metabolic process"/>
    <property type="evidence" value="ECO:0007669"/>
    <property type="project" value="TreeGrafter"/>
</dbReference>
<accession>A0A3D9LCX2</accession>
<dbReference type="GO" id="GO:0006644">
    <property type="term" value="P:phospholipid metabolic process"/>
    <property type="evidence" value="ECO:0007669"/>
    <property type="project" value="TreeGrafter"/>
</dbReference>
<dbReference type="SUPFAM" id="SSF51695">
    <property type="entry name" value="PLC-like phosphodiesterases"/>
    <property type="match status" value="1"/>
</dbReference>
<evidence type="ECO:0000256" key="1">
    <source>
        <dbReference type="SAM" id="SignalP"/>
    </source>
</evidence>
<dbReference type="Pfam" id="PF18099">
    <property type="entry name" value="CBM_35_2"/>
    <property type="match status" value="1"/>
</dbReference>
<reference evidence="4 5" key="1">
    <citation type="submission" date="2018-07" db="EMBL/GenBank/DDBJ databases">
        <title>Sequencing the genomes of 1000 actinobacteria strains.</title>
        <authorList>
            <person name="Klenk H.-P."/>
        </authorList>
    </citation>
    <scope>NUCLEOTIDE SEQUENCE [LARGE SCALE GENOMIC DNA]</scope>
    <source>
        <strain evidence="4 5">DSM 14442</strain>
    </source>
</reference>
<dbReference type="Pfam" id="PF16387">
    <property type="entry name" value="DUF4996"/>
    <property type="match status" value="1"/>
</dbReference>
<dbReference type="GO" id="GO:0030246">
    <property type="term" value="F:carbohydrate binding"/>
    <property type="evidence" value="ECO:0007669"/>
    <property type="project" value="InterPro"/>
</dbReference>
<dbReference type="PANTHER" id="PTHR46320">
    <property type="entry name" value="GLYCEROPHOSPHODIESTER PHOSPHODIESTERASE 1"/>
    <property type="match status" value="1"/>
</dbReference>
<feature type="domain" description="CBM6" evidence="2">
    <location>
        <begin position="321"/>
        <end position="463"/>
    </location>
</feature>
<dbReference type="GO" id="GO:0005886">
    <property type="term" value="C:plasma membrane"/>
    <property type="evidence" value="ECO:0007669"/>
    <property type="project" value="TreeGrafter"/>
</dbReference>
<dbReference type="EMBL" id="QREH01000001">
    <property type="protein sequence ID" value="REE03524.1"/>
    <property type="molecule type" value="Genomic_DNA"/>
</dbReference>
<dbReference type="PROSITE" id="PS51704">
    <property type="entry name" value="GP_PDE"/>
    <property type="match status" value="1"/>
</dbReference>
<dbReference type="Pfam" id="PF03009">
    <property type="entry name" value="GDPD"/>
    <property type="match status" value="1"/>
</dbReference>
<keyword evidence="5" id="KW-1185">Reference proteome</keyword>
<feature type="domain" description="GP-PDE" evidence="3">
    <location>
        <begin position="53"/>
        <end position="306"/>
    </location>
</feature>
<proteinExistence type="predicted"/>
<name>A0A3D9LCX2_9MICC</name>
<feature type="signal peptide" evidence="1">
    <location>
        <begin position="1"/>
        <end position="27"/>
    </location>
</feature>
<dbReference type="PROSITE" id="PS51175">
    <property type="entry name" value="CBM6"/>
    <property type="match status" value="1"/>
</dbReference>
<dbReference type="Proteomes" id="UP000256727">
    <property type="component" value="Unassembled WGS sequence"/>
</dbReference>
<protein>
    <submittedName>
        <fullName evidence="4">Glycerophosphoryl diester phosphodiesterase</fullName>
    </submittedName>
</protein>
<dbReference type="Gene3D" id="2.60.120.260">
    <property type="entry name" value="Galactose-binding domain-like"/>
    <property type="match status" value="1"/>
</dbReference>
<dbReference type="Gene3D" id="3.20.20.190">
    <property type="entry name" value="Phosphatidylinositol (PI) phosphodiesterase"/>
    <property type="match status" value="1"/>
</dbReference>
<dbReference type="InterPro" id="IPR030395">
    <property type="entry name" value="GP_PDE_dom"/>
</dbReference>
<dbReference type="InterPro" id="IPR032160">
    <property type="entry name" value="DUF4996"/>
</dbReference>